<evidence type="ECO:0000256" key="1">
    <source>
        <dbReference type="SAM" id="MobiDB-lite"/>
    </source>
</evidence>
<dbReference type="Proteomes" id="UP000723463">
    <property type="component" value="Unassembled WGS sequence"/>
</dbReference>
<proteinExistence type="predicted"/>
<gene>
    <name evidence="2" type="ORF">EC957_010260</name>
</gene>
<reference evidence="2" key="1">
    <citation type="journal article" date="2020" name="Fungal Divers.">
        <title>Resolving the Mortierellaceae phylogeny through synthesis of multi-gene phylogenetics and phylogenomics.</title>
        <authorList>
            <person name="Vandepol N."/>
            <person name="Liber J."/>
            <person name="Desiro A."/>
            <person name="Na H."/>
            <person name="Kennedy M."/>
            <person name="Barry K."/>
            <person name="Grigoriev I.V."/>
            <person name="Miller A.N."/>
            <person name="O'Donnell K."/>
            <person name="Stajich J.E."/>
            <person name="Bonito G."/>
        </authorList>
    </citation>
    <scope>NUCLEOTIDE SEQUENCE</scope>
    <source>
        <strain evidence="2">NRRL 2591</strain>
    </source>
</reference>
<feature type="non-terminal residue" evidence="2">
    <location>
        <position position="69"/>
    </location>
</feature>
<feature type="region of interest" description="Disordered" evidence="1">
    <location>
        <begin position="49"/>
        <end position="69"/>
    </location>
</feature>
<evidence type="ECO:0000313" key="3">
    <source>
        <dbReference type="Proteomes" id="UP000723463"/>
    </source>
</evidence>
<sequence>MFTLEDVNGMREELKKAVSVTMSLKPKNYQLTCSRLATILKIKLNQKLEQEGDGKKAVGRRPTESRDTE</sequence>
<evidence type="ECO:0000313" key="2">
    <source>
        <dbReference type="EMBL" id="KAF9536632.1"/>
    </source>
</evidence>
<dbReference type="AlphaFoldDB" id="A0A9P6EV13"/>
<organism evidence="2 3">
    <name type="scientific">Mortierella hygrophila</name>
    <dbReference type="NCBI Taxonomy" id="979708"/>
    <lineage>
        <taxon>Eukaryota</taxon>
        <taxon>Fungi</taxon>
        <taxon>Fungi incertae sedis</taxon>
        <taxon>Mucoromycota</taxon>
        <taxon>Mortierellomycotina</taxon>
        <taxon>Mortierellomycetes</taxon>
        <taxon>Mortierellales</taxon>
        <taxon>Mortierellaceae</taxon>
        <taxon>Mortierella</taxon>
    </lineage>
</organism>
<comment type="caution">
    <text evidence="2">The sequence shown here is derived from an EMBL/GenBank/DDBJ whole genome shotgun (WGS) entry which is preliminary data.</text>
</comment>
<accession>A0A9P6EV13</accession>
<keyword evidence="3" id="KW-1185">Reference proteome</keyword>
<protein>
    <submittedName>
        <fullName evidence="2">Uncharacterized protein</fullName>
    </submittedName>
</protein>
<name>A0A9P6EV13_9FUNG</name>
<dbReference type="EMBL" id="JAAAXW010000616">
    <property type="protein sequence ID" value="KAF9536632.1"/>
    <property type="molecule type" value="Genomic_DNA"/>
</dbReference>